<evidence type="ECO:0000313" key="3">
    <source>
        <dbReference type="Proteomes" id="UP000652430"/>
    </source>
</evidence>
<comment type="caution">
    <text evidence="2">The sequence shown here is derived from an EMBL/GenBank/DDBJ whole genome shotgun (WGS) entry which is preliminary data.</text>
</comment>
<reference evidence="3" key="1">
    <citation type="journal article" date="2019" name="Int. J. Syst. Evol. Microbiol.">
        <title>The Global Catalogue of Microorganisms (GCM) 10K type strain sequencing project: providing services to taxonomists for standard genome sequencing and annotation.</title>
        <authorList>
            <consortium name="The Broad Institute Genomics Platform"/>
            <consortium name="The Broad Institute Genome Sequencing Center for Infectious Disease"/>
            <person name="Wu L."/>
            <person name="Ma J."/>
        </authorList>
    </citation>
    <scope>NUCLEOTIDE SEQUENCE [LARGE SCALE GENOMIC DNA]</scope>
    <source>
        <strain evidence="3">CGMCC 1.8957</strain>
    </source>
</reference>
<organism evidence="2 3">
    <name type="scientific">Sphingomonas glacialis</name>
    <dbReference type="NCBI Taxonomy" id="658225"/>
    <lineage>
        <taxon>Bacteria</taxon>
        <taxon>Pseudomonadati</taxon>
        <taxon>Pseudomonadota</taxon>
        <taxon>Alphaproteobacteria</taxon>
        <taxon>Sphingomonadales</taxon>
        <taxon>Sphingomonadaceae</taxon>
        <taxon>Sphingomonas</taxon>
    </lineage>
</organism>
<protein>
    <submittedName>
        <fullName evidence="2">Uncharacterized protein</fullName>
    </submittedName>
</protein>
<accession>A0ABQ3LNX2</accession>
<name>A0ABQ3LNX2_9SPHN</name>
<evidence type="ECO:0000313" key="2">
    <source>
        <dbReference type="EMBL" id="GHH22091.1"/>
    </source>
</evidence>
<keyword evidence="1" id="KW-1133">Transmembrane helix</keyword>
<sequence>MTPAHRRYVRTEMAIAAVINAALSAVFVWLAFGGEAVVPVLGWRGLAVDTVPQSLMVALMSCLVPTLLTRRRLAAGRVTALSRGRRWPRHALVRALLVAVPIAALAGLVGAAVLPLTGSSWPLGAVAVLKPLYGALLGAIIARLAVLLALGDAPGRR</sequence>
<feature type="transmembrane region" description="Helical" evidence="1">
    <location>
        <begin position="132"/>
        <end position="151"/>
    </location>
</feature>
<feature type="transmembrane region" description="Helical" evidence="1">
    <location>
        <begin position="52"/>
        <end position="70"/>
    </location>
</feature>
<feature type="transmembrane region" description="Helical" evidence="1">
    <location>
        <begin position="91"/>
        <end position="112"/>
    </location>
</feature>
<dbReference type="Proteomes" id="UP000652430">
    <property type="component" value="Unassembled WGS sequence"/>
</dbReference>
<feature type="transmembrane region" description="Helical" evidence="1">
    <location>
        <begin position="12"/>
        <end position="32"/>
    </location>
</feature>
<keyword evidence="1" id="KW-0472">Membrane</keyword>
<keyword evidence="1" id="KW-0812">Transmembrane</keyword>
<dbReference type="RefSeq" id="WP_189677042.1">
    <property type="nucleotide sequence ID" value="NZ_BNAQ01000005.1"/>
</dbReference>
<evidence type="ECO:0000256" key="1">
    <source>
        <dbReference type="SAM" id="Phobius"/>
    </source>
</evidence>
<gene>
    <name evidence="2" type="ORF">GCM10008023_31760</name>
</gene>
<keyword evidence="3" id="KW-1185">Reference proteome</keyword>
<dbReference type="EMBL" id="BNAQ01000005">
    <property type="protein sequence ID" value="GHH22091.1"/>
    <property type="molecule type" value="Genomic_DNA"/>
</dbReference>
<proteinExistence type="predicted"/>